<reference evidence="2 3" key="1">
    <citation type="submission" date="2017-12" db="EMBL/GenBank/DDBJ databases">
        <title>Phylogenetic diversity of female urinary microbiome.</title>
        <authorList>
            <person name="Thomas-White K."/>
            <person name="Wolfe A.J."/>
        </authorList>
    </citation>
    <scope>NUCLEOTIDE SEQUENCE [LARGE SCALE GENOMIC DNA]</scope>
    <source>
        <strain evidence="2 3">UMB0832</strain>
    </source>
</reference>
<feature type="transmembrane region" description="Helical" evidence="1">
    <location>
        <begin position="107"/>
        <end position="125"/>
    </location>
</feature>
<organism evidence="2 3">
    <name type="scientific">Streptococcus oralis subsp. dentisani</name>
    <dbReference type="NCBI Taxonomy" id="1458253"/>
    <lineage>
        <taxon>Bacteria</taxon>
        <taxon>Bacillati</taxon>
        <taxon>Bacillota</taxon>
        <taxon>Bacilli</taxon>
        <taxon>Lactobacillales</taxon>
        <taxon>Streptococcaceae</taxon>
        <taxon>Streptococcus</taxon>
    </lineage>
</organism>
<dbReference type="Proteomes" id="UP000234761">
    <property type="component" value="Unassembled WGS sequence"/>
</dbReference>
<gene>
    <name evidence="2" type="ORF">CYK16_02090</name>
</gene>
<protein>
    <submittedName>
        <fullName evidence="2">Uncharacterized protein</fullName>
    </submittedName>
</protein>
<evidence type="ECO:0000313" key="3">
    <source>
        <dbReference type="Proteomes" id="UP000234761"/>
    </source>
</evidence>
<feature type="transmembrane region" description="Helical" evidence="1">
    <location>
        <begin position="74"/>
        <end position="95"/>
    </location>
</feature>
<dbReference type="AlphaFoldDB" id="A0A2I1UGL6"/>
<comment type="caution">
    <text evidence="2">The sequence shown here is derived from an EMBL/GenBank/DDBJ whole genome shotgun (WGS) entry which is preliminary data.</text>
</comment>
<evidence type="ECO:0000256" key="1">
    <source>
        <dbReference type="SAM" id="Phobius"/>
    </source>
</evidence>
<accession>A0A2I1UGL6</accession>
<keyword evidence="3" id="KW-1185">Reference proteome</keyword>
<feature type="transmembrane region" description="Helical" evidence="1">
    <location>
        <begin position="131"/>
        <end position="154"/>
    </location>
</feature>
<proteinExistence type="predicted"/>
<dbReference type="RefSeq" id="WP_101776592.1">
    <property type="nucleotide sequence ID" value="NZ_PKIG01000001.1"/>
</dbReference>
<sequence>MYRNRFFEVLESPYTPYIAVELIYAIVTIWFNISLGNLNKQLTHHFDIDKMITRKDVTIASHVMSYKDNSSWNYLLFGIVLIIIGFMIPIVYSVINKSSYKIETIKNFIWFIIVIVSVVNFFLITSISKALLSPIIIATLIVCAVGAIFGTFAISNT</sequence>
<dbReference type="EMBL" id="PKIG01000001">
    <property type="protein sequence ID" value="PLA04982.1"/>
    <property type="molecule type" value="Genomic_DNA"/>
</dbReference>
<feature type="transmembrane region" description="Helical" evidence="1">
    <location>
        <begin position="12"/>
        <end position="33"/>
    </location>
</feature>
<evidence type="ECO:0000313" key="2">
    <source>
        <dbReference type="EMBL" id="PLA04982.1"/>
    </source>
</evidence>
<keyword evidence="1" id="KW-0472">Membrane</keyword>
<name>A0A2I1UGL6_STROR</name>
<keyword evidence="1" id="KW-1133">Transmembrane helix</keyword>
<keyword evidence="1" id="KW-0812">Transmembrane</keyword>